<evidence type="ECO:0000256" key="1">
    <source>
        <dbReference type="SAM" id="MobiDB-lite"/>
    </source>
</evidence>
<feature type="compositionally biased region" description="Polar residues" evidence="1">
    <location>
        <begin position="280"/>
        <end position="293"/>
    </location>
</feature>
<feature type="region of interest" description="Disordered" evidence="1">
    <location>
        <begin position="46"/>
        <end position="67"/>
    </location>
</feature>
<comment type="caution">
    <text evidence="2">The sequence shown here is derived from an EMBL/GenBank/DDBJ whole genome shotgun (WGS) entry which is preliminary data.</text>
</comment>
<gene>
    <name evidence="2" type="ORF">JX265_013873</name>
</gene>
<sequence length="371" mass="41288">MQTQYETLEETIMHEGDMSICEENDVIDDRDLDILRGAGRASHCSGSVNDVGPGDSEHALAPDGSISPKRLNFRRSSPQSTVDLEQPDHTVYRADHWAFSSIATSPAAMSIDSVDGPGPSQRITHNDDLEMVYSRPSEQEPCNPGSCNLANHALRPDHRKYGRREGSNSSNMSSLPQHMDPRTTLKSGPCQACGCDMGRLLQLTERISQFELPGDIPWEDHLANTAVLTVHQKSAAMRKISQWGLRDYVIKLMFPSLGALDKDMREAAISSERTPRLRGGSTQEMTVTPHQHGTGTGDEHLNMDLLRLRSRDHQTWAGSPVRPRERIRGQLRKPWTDSDERRLRLSTYGFLVAVKRIARACSSPTMSPRGA</sequence>
<accession>A0A9P9W7V4</accession>
<reference evidence="2" key="1">
    <citation type="submission" date="2021-03" db="EMBL/GenBank/DDBJ databases">
        <title>Revisited historic fungal species revealed as producer of novel bioactive compounds through whole genome sequencing and comparative genomics.</title>
        <authorList>
            <person name="Vignolle G.A."/>
            <person name="Hochenegger N."/>
            <person name="Mach R.L."/>
            <person name="Mach-Aigner A.R."/>
            <person name="Javad Rahimi M."/>
            <person name="Salim K.A."/>
            <person name="Chan C.M."/>
            <person name="Lim L.B.L."/>
            <person name="Cai F."/>
            <person name="Druzhinina I.S."/>
            <person name="U'Ren J.M."/>
            <person name="Derntl C."/>
        </authorList>
    </citation>
    <scope>NUCLEOTIDE SEQUENCE</scope>
    <source>
        <strain evidence="2">TUCIM 5799</strain>
    </source>
</reference>
<proteinExistence type="predicted"/>
<feature type="region of interest" description="Disordered" evidence="1">
    <location>
        <begin position="135"/>
        <end position="186"/>
    </location>
</feature>
<dbReference type="Proteomes" id="UP000829685">
    <property type="component" value="Unassembled WGS sequence"/>
</dbReference>
<feature type="region of interest" description="Disordered" evidence="1">
    <location>
        <begin position="270"/>
        <end position="298"/>
    </location>
</feature>
<keyword evidence="3" id="KW-1185">Reference proteome</keyword>
<feature type="compositionally biased region" description="Polar residues" evidence="1">
    <location>
        <begin position="167"/>
        <end position="176"/>
    </location>
</feature>
<evidence type="ECO:0000313" key="2">
    <source>
        <dbReference type="EMBL" id="KAI1848084.1"/>
    </source>
</evidence>
<name>A0A9P9W7V4_9PEZI</name>
<evidence type="ECO:0000313" key="3">
    <source>
        <dbReference type="Proteomes" id="UP000829685"/>
    </source>
</evidence>
<dbReference type="EMBL" id="JAFIMR010000092">
    <property type="protein sequence ID" value="KAI1848084.1"/>
    <property type="molecule type" value="Genomic_DNA"/>
</dbReference>
<protein>
    <submittedName>
        <fullName evidence="2">Uncharacterized protein</fullName>
    </submittedName>
</protein>
<organism evidence="2 3">
    <name type="scientific">Neoarthrinium moseri</name>
    <dbReference type="NCBI Taxonomy" id="1658444"/>
    <lineage>
        <taxon>Eukaryota</taxon>
        <taxon>Fungi</taxon>
        <taxon>Dikarya</taxon>
        <taxon>Ascomycota</taxon>
        <taxon>Pezizomycotina</taxon>
        <taxon>Sordariomycetes</taxon>
        <taxon>Xylariomycetidae</taxon>
        <taxon>Amphisphaeriales</taxon>
        <taxon>Apiosporaceae</taxon>
        <taxon>Neoarthrinium</taxon>
    </lineage>
</organism>
<dbReference type="AlphaFoldDB" id="A0A9P9W7V4"/>